<comment type="similarity">
    <text evidence="3 4">Belongs to the RlpA family.</text>
</comment>
<dbReference type="AlphaFoldDB" id="A0AAW5R8Y4"/>
<dbReference type="SUPFAM" id="SSF50685">
    <property type="entry name" value="Barwin-like endoglucanases"/>
    <property type="match status" value="1"/>
</dbReference>
<dbReference type="InterPro" id="IPR009009">
    <property type="entry name" value="RlpA-like_DPBB"/>
</dbReference>
<evidence type="ECO:0000313" key="7">
    <source>
        <dbReference type="Proteomes" id="UP001320898"/>
    </source>
</evidence>
<feature type="signal peptide" evidence="3">
    <location>
        <begin position="1"/>
        <end position="22"/>
    </location>
</feature>
<dbReference type="NCBIfam" id="TIGR00413">
    <property type="entry name" value="rlpA"/>
    <property type="match status" value="1"/>
</dbReference>
<dbReference type="InterPro" id="IPR036908">
    <property type="entry name" value="RlpA-like_sf"/>
</dbReference>
<reference evidence="6 7" key="1">
    <citation type="submission" date="2022-04" db="EMBL/GenBank/DDBJ databases">
        <authorList>
            <person name="Ye Y.-Q."/>
            <person name="Du Z.-J."/>
        </authorList>
    </citation>
    <scope>NUCLEOTIDE SEQUENCE [LARGE SCALE GENOMIC DNA]</scope>
    <source>
        <strain evidence="6 7">A6E488</strain>
    </source>
</reference>
<comment type="caution">
    <text evidence="6">The sequence shown here is derived from an EMBL/GenBank/DDBJ whole genome shotgun (WGS) entry which is preliminary data.</text>
</comment>
<protein>
    <recommendedName>
        <fullName evidence="3">Endolytic peptidoglycan transglycosylase RlpA</fullName>
        <ecNumber evidence="3">4.2.2.-</ecNumber>
    </recommendedName>
</protein>
<feature type="domain" description="RlpA-like protein double-psi beta-barrel" evidence="5">
    <location>
        <begin position="29"/>
        <end position="116"/>
    </location>
</feature>
<dbReference type="HAMAP" id="MF_02071">
    <property type="entry name" value="RlpA"/>
    <property type="match status" value="1"/>
</dbReference>
<dbReference type="GO" id="GO:0071555">
    <property type="term" value="P:cell wall organization"/>
    <property type="evidence" value="ECO:0007669"/>
    <property type="project" value="UniProtKB-KW"/>
</dbReference>
<dbReference type="Pfam" id="PF03330">
    <property type="entry name" value="DPBB_1"/>
    <property type="match status" value="1"/>
</dbReference>
<evidence type="ECO:0000256" key="4">
    <source>
        <dbReference type="RuleBase" id="RU003495"/>
    </source>
</evidence>
<dbReference type="CDD" id="cd22268">
    <property type="entry name" value="DPBB_RlpA-like"/>
    <property type="match status" value="1"/>
</dbReference>
<dbReference type="GO" id="GO:0008932">
    <property type="term" value="F:lytic endotransglycosylase activity"/>
    <property type="evidence" value="ECO:0007669"/>
    <property type="project" value="UniProtKB-UniRule"/>
</dbReference>
<name>A0AAW5R8Y4_9HYPH</name>
<dbReference type="EC" id="4.2.2.-" evidence="3"/>
<organism evidence="6 7">
    <name type="scientific">Microbaculum marinisediminis</name>
    <dbReference type="NCBI Taxonomy" id="2931392"/>
    <lineage>
        <taxon>Bacteria</taxon>
        <taxon>Pseudomonadati</taxon>
        <taxon>Pseudomonadota</taxon>
        <taxon>Alphaproteobacteria</taxon>
        <taxon>Hyphomicrobiales</taxon>
        <taxon>Tepidamorphaceae</taxon>
        <taxon>Microbaculum</taxon>
    </lineage>
</organism>
<keyword evidence="1 3" id="KW-0456">Lyase</keyword>
<evidence type="ECO:0000256" key="1">
    <source>
        <dbReference type="ARBA" id="ARBA00023239"/>
    </source>
</evidence>
<dbReference type="EMBL" id="JALIDZ010000016">
    <property type="protein sequence ID" value="MCT8974840.1"/>
    <property type="molecule type" value="Genomic_DNA"/>
</dbReference>
<dbReference type="RefSeq" id="WP_261618429.1">
    <property type="nucleotide sequence ID" value="NZ_JALIDZ010000016.1"/>
</dbReference>
<keyword evidence="7" id="KW-1185">Reference proteome</keyword>
<dbReference type="PANTHER" id="PTHR34183:SF8">
    <property type="entry name" value="ENDOLYTIC PEPTIDOGLYCAN TRANSGLYCOSYLASE RLPA-RELATED"/>
    <property type="match status" value="1"/>
</dbReference>
<dbReference type="Proteomes" id="UP001320898">
    <property type="component" value="Unassembled WGS sequence"/>
</dbReference>
<dbReference type="Gene3D" id="2.40.40.10">
    <property type="entry name" value="RlpA-like domain"/>
    <property type="match status" value="1"/>
</dbReference>
<evidence type="ECO:0000259" key="5">
    <source>
        <dbReference type="Pfam" id="PF03330"/>
    </source>
</evidence>
<accession>A0AAW5R8Y4</accession>
<dbReference type="PANTHER" id="PTHR34183">
    <property type="entry name" value="ENDOLYTIC PEPTIDOGLYCAN TRANSGLYCOSYLASE RLPA"/>
    <property type="match status" value="1"/>
</dbReference>
<keyword evidence="2 3" id="KW-0961">Cell wall biogenesis/degradation</keyword>
<dbReference type="InterPro" id="IPR034718">
    <property type="entry name" value="RlpA"/>
</dbReference>
<dbReference type="InterPro" id="IPR012997">
    <property type="entry name" value="RplA"/>
</dbReference>
<keyword evidence="3" id="KW-0732">Signal</keyword>
<evidence type="ECO:0000256" key="2">
    <source>
        <dbReference type="ARBA" id="ARBA00023316"/>
    </source>
</evidence>
<feature type="chain" id="PRO_5043067695" description="Endolytic peptidoglycan transglycosylase RlpA" evidence="3">
    <location>
        <begin position="23"/>
        <end position="128"/>
    </location>
</feature>
<sequence length="128" mass="13439" precursor="true">MPLNLSRAAALSLALMSSVAVTAETAEATECGRASWYALTGRTASGMRADPTGFYAAHRTLPFGTRIRVENLRNGRVVEVRVNDRGPFVRGRIVDVTKAAAAKLGFISAGTAPVRVTVVGSETSAKSC</sequence>
<gene>
    <name evidence="3" type="primary">rlpA</name>
    <name evidence="6" type="ORF">MUB46_23530</name>
</gene>
<comment type="function">
    <text evidence="3">Lytic transglycosylase with a strong preference for naked glycan strands that lack stem peptides.</text>
</comment>
<evidence type="ECO:0000313" key="6">
    <source>
        <dbReference type="EMBL" id="MCT8974840.1"/>
    </source>
</evidence>
<proteinExistence type="inferred from homology"/>
<evidence type="ECO:0000256" key="3">
    <source>
        <dbReference type="HAMAP-Rule" id="MF_02071"/>
    </source>
</evidence>
<dbReference type="GO" id="GO:0000270">
    <property type="term" value="P:peptidoglycan metabolic process"/>
    <property type="evidence" value="ECO:0007669"/>
    <property type="project" value="UniProtKB-UniRule"/>
</dbReference>